<dbReference type="EMBL" id="VWPJ01000042">
    <property type="protein sequence ID" value="KAA5603009.1"/>
    <property type="molecule type" value="Genomic_DNA"/>
</dbReference>
<organism evidence="1 2">
    <name type="scientific">Roseospira marina</name>
    <dbReference type="NCBI Taxonomy" id="140057"/>
    <lineage>
        <taxon>Bacteria</taxon>
        <taxon>Pseudomonadati</taxon>
        <taxon>Pseudomonadota</taxon>
        <taxon>Alphaproteobacteria</taxon>
        <taxon>Rhodospirillales</taxon>
        <taxon>Rhodospirillaceae</taxon>
        <taxon>Roseospira</taxon>
    </lineage>
</organism>
<reference evidence="1 2" key="1">
    <citation type="submission" date="2019-09" db="EMBL/GenBank/DDBJ databases">
        <title>Genome sequence of Roseospira marina, one of the more divergent members of the non-sulfur purple photosynthetic bacterial family, the Rhodospirillaceae.</title>
        <authorList>
            <person name="Meyer T."/>
            <person name="Kyndt J."/>
        </authorList>
    </citation>
    <scope>NUCLEOTIDE SEQUENCE [LARGE SCALE GENOMIC DNA]</scope>
    <source>
        <strain evidence="1 2">DSM 15113</strain>
    </source>
</reference>
<sequence>MSEDLGHPAERRALDVEALLTWAYRDERVHEAVAAQVRDVRVGPSQVVTGTAAVARVLEQGGRVDQSWAPDALGDHADRVDPDALAVHGLVMEVNDTDPEGRLAELVIACALRGRRPETFDGIVPRPIARRRGANDRPVVVYADPKARVPLYCPVDYHPTRADIETARLMYVRWWVALEWLGTYLPDVLQGHEITGFFAGREPWREAA</sequence>
<accession>A0A5M6I5D2</accession>
<dbReference type="OrthoDB" id="7301376at2"/>
<dbReference type="AlphaFoldDB" id="A0A5M6I5D2"/>
<dbReference type="RefSeq" id="WP_150064261.1">
    <property type="nucleotide sequence ID" value="NZ_JACHII010000031.1"/>
</dbReference>
<evidence type="ECO:0000313" key="2">
    <source>
        <dbReference type="Proteomes" id="UP000324065"/>
    </source>
</evidence>
<dbReference type="Proteomes" id="UP000324065">
    <property type="component" value="Unassembled WGS sequence"/>
</dbReference>
<keyword evidence="2" id="KW-1185">Reference proteome</keyword>
<name>A0A5M6I5D2_9PROT</name>
<comment type="caution">
    <text evidence="1">The sequence shown here is derived from an EMBL/GenBank/DDBJ whole genome shotgun (WGS) entry which is preliminary data.</text>
</comment>
<protein>
    <submittedName>
        <fullName evidence="1">Uncharacterized protein</fullName>
    </submittedName>
</protein>
<gene>
    <name evidence="1" type="ORF">F1188_20200</name>
</gene>
<evidence type="ECO:0000313" key="1">
    <source>
        <dbReference type="EMBL" id="KAA5603009.1"/>
    </source>
</evidence>
<proteinExistence type="predicted"/>